<keyword evidence="2" id="KW-0460">Magnesium</keyword>
<feature type="compositionally biased region" description="Polar residues" evidence="3">
    <location>
        <begin position="13"/>
        <end position="22"/>
    </location>
</feature>
<dbReference type="NCBIfam" id="NF011408">
    <property type="entry name" value="PRK14834.1"/>
    <property type="match status" value="1"/>
</dbReference>
<dbReference type="GO" id="GO:0016094">
    <property type="term" value="P:polyprenol biosynthetic process"/>
    <property type="evidence" value="ECO:0007669"/>
    <property type="project" value="TreeGrafter"/>
</dbReference>
<evidence type="ECO:0000256" key="2">
    <source>
        <dbReference type="HAMAP-Rule" id="MF_01139"/>
    </source>
</evidence>
<dbReference type="EC" id="2.5.1.-" evidence="2"/>
<proteinExistence type="inferred from homology"/>
<feature type="binding site" evidence="2">
    <location>
        <position position="224"/>
    </location>
    <ligand>
        <name>Mg(2+)</name>
        <dbReference type="ChEBI" id="CHEBI:18420"/>
    </ligand>
</feature>
<dbReference type="EMBL" id="FMXQ01000002">
    <property type="protein sequence ID" value="SDB12903.1"/>
    <property type="molecule type" value="Genomic_DNA"/>
</dbReference>
<feature type="binding site" evidence="2">
    <location>
        <position position="37"/>
    </location>
    <ligand>
        <name>Mg(2+)</name>
        <dbReference type="ChEBI" id="CHEBI:18420"/>
    </ligand>
</feature>
<dbReference type="FunFam" id="3.40.1180.10:FF:000001">
    <property type="entry name" value="(2E,6E)-farnesyl-diphosphate-specific ditrans,polycis-undecaprenyl-diphosphate synthase"/>
    <property type="match status" value="1"/>
</dbReference>
<comment type="cofactor">
    <cofactor evidence="2">
        <name>Mg(2+)</name>
        <dbReference type="ChEBI" id="CHEBI:18420"/>
    </cofactor>
    <text evidence="2">Binds 2 magnesium ions per subunit.</text>
</comment>
<organism evidence="4 5">
    <name type="scientific">Bauldia litoralis</name>
    <dbReference type="NCBI Taxonomy" id="665467"/>
    <lineage>
        <taxon>Bacteria</taxon>
        <taxon>Pseudomonadati</taxon>
        <taxon>Pseudomonadota</taxon>
        <taxon>Alphaproteobacteria</taxon>
        <taxon>Hyphomicrobiales</taxon>
        <taxon>Kaistiaceae</taxon>
        <taxon>Bauldia</taxon>
    </lineage>
</organism>
<dbReference type="GO" id="GO:0000287">
    <property type="term" value="F:magnesium ion binding"/>
    <property type="evidence" value="ECO:0007669"/>
    <property type="project" value="UniProtKB-UniRule"/>
</dbReference>
<dbReference type="InterPro" id="IPR001441">
    <property type="entry name" value="UPP_synth-like"/>
</dbReference>
<dbReference type="CDD" id="cd00475">
    <property type="entry name" value="Cis_IPPS"/>
    <property type="match status" value="1"/>
</dbReference>
<sequence>MVRLGSAMEPQARKQTVVTDSKATGGGPPAHVAIIMDGNGRWAEARGLPRSEGHRRGVEAVRRTVTAASDLGIGYLTLFSFSSENWSRPPAEVEFLFGLLRMFIRRDLARLHRRGVRIQVIGSRDSLPDDIAALIGEAEAKTADNTGLCMVVAFNYGGRDEITRAARRIARKVAEGGVDPDEIDETMISAHLDTANMPDPELVIRTSGEMRFSNFLLWQSAYSEFVFLPMHWPDFDGEALQSALAQFASRSRRFGGSVK</sequence>
<evidence type="ECO:0000256" key="1">
    <source>
        <dbReference type="ARBA" id="ARBA00022679"/>
    </source>
</evidence>
<dbReference type="InterPro" id="IPR036424">
    <property type="entry name" value="UPP_synth-like_sf"/>
</dbReference>
<dbReference type="HAMAP" id="MF_01139">
    <property type="entry name" value="ISPT"/>
    <property type="match status" value="1"/>
</dbReference>
<accession>A0A1G6AXC8</accession>
<feature type="binding site" evidence="2">
    <location>
        <begin position="38"/>
        <end position="41"/>
    </location>
    <ligand>
        <name>substrate</name>
    </ligand>
</feature>
<feature type="binding site" evidence="2">
    <location>
        <begin position="211"/>
        <end position="213"/>
    </location>
    <ligand>
        <name>substrate</name>
    </ligand>
</feature>
<feature type="binding site" evidence="2">
    <location>
        <begin position="82"/>
        <end position="84"/>
    </location>
    <ligand>
        <name>substrate</name>
    </ligand>
</feature>
<dbReference type="NCBIfam" id="TIGR00055">
    <property type="entry name" value="uppS"/>
    <property type="match status" value="1"/>
</dbReference>
<dbReference type="Proteomes" id="UP000199071">
    <property type="component" value="Unassembled WGS sequence"/>
</dbReference>
<reference evidence="4 5" key="1">
    <citation type="submission" date="2016-10" db="EMBL/GenBank/DDBJ databases">
        <authorList>
            <person name="de Groot N.N."/>
        </authorList>
    </citation>
    <scope>NUCLEOTIDE SEQUENCE [LARGE SCALE GENOMIC DNA]</scope>
    <source>
        <strain evidence="4 5">ATCC 35022</strain>
    </source>
</reference>
<dbReference type="SUPFAM" id="SSF64005">
    <property type="entry name" value="Undecaprenyl diphosphate synthase"/>
    <property type="match status" value="1"/>
</dbReference>
<feature type="binding site" evidence="2">
    <location>
        <position position="42"/>
    </location>
    <ligand>
        <name>substrate</name>
    </ligand>
</feature>
<protein>
    <recommendedName>
        <fullName evidence="2">Isoprenyl transferase</fullName>
        <ecNumber evidence="2">2.5.1.-</ecNumber>
    </recommendedName>
</protein>
<dbReference type="NCBIfam" id="NF011405">
    <property type="entry name" value="PRK14830.1"/>
    <property type="match status" value="1"/>
</dbReference>
<feature type="binding site" evidence="2">
    <location>
        <position position="205"/>
    </location>
    <ligand>
        <name>substrate</name>
    </ligand>
</feature>
<dbReference type="GO" id="GO:0008834">
    <property type="term" value="F:ditrans,polycis-undecaprenyl-diphosphate synthase [(2E,6E)-farnesyl-diphosphate specific] activity"/>
    <property type="evidence" value="ECO:0007669"/>
    <property type="project" value="TreeGrafter"/>
</dbReference>
<keyword evidence="2" id="KW-0479">Metal-binding</keyword>
<dbReference type="PANTHER" id="PTHR10291">
    <property type="entry name" value="DEHYDRODOLICHYL DIPHOSPHATE SYNTHASE FAMILY MEMBER"/>
    <property type="match status" value="1"/>
</dbReference>
<dbReference type="Pfam" id="PF01255">
    <property type="entry name" value="Prenyltransf"/>
    <property type="match status" value="1"/>
</dbReference>
<comment type="subunit">
    <text evidence="2">Homodimer.</text>
</comment>
<dbReference type="PROSITE" id="PS01066">
    <property type="entry name" value="UPP_SYNTHASE"/>
    <property type="match status" value="1"/>
</dbReference>
<feature type="binding site" evidence="2">
    <location>
        <position position="88"/>
    </location>
    <ligand>
        <name>substrate</name>
    </ligand>
</feature>
<name>A0A1G6AXC8_9HYPH</name>
<evidence type="ECO:0000313" key="4">
    <source>
        <dbReference type="EMBL" id="SDB12903.1"/>
    </source>
</evidence>
<feature type="binding site" evidence="2">
    <location>
        <position position="54"/>
    </location>
    <ligand>
        <name>substrate</name>
    </ligand>
</feature>
<feature type="binding site" evidence="2">
    <location>
        <position position="86"/>
    </location>
    <ligand>
        <name>substrate</name>
    </ligand>
</feature>
<comment type="similarity">
    <text evidence="2">Belongs to the UPP synthase family.</text>
</comment>
<dbReference type="PANTHER" id="PTHR10291:SF0">
    <property type="entry name" value="DEHYDRODOLICHYL DIPHOSPHATE SYNTHASE 2"/>
    <property type="match status" value="1"/>
</dbReference>
<evidence type="ECO:0000256" key="3">
    <source>
        <dbReference type="SAM" id="MobiDB-lite"/>
    </source>
</evidence>
<feature type="region of interest" description="Disordered" evidence="3">
    <location>
        <begin position="1"/>
        <end position="28"/>
    </location>
</feature>
<dbReference type="InterPro" id="IPR018520">
    <property type="entry name" value="UPP_synth-like_CS"/>
</dbReference>
<gene>
    <name evidence="4" type="ORF">SAMN02982931_00967</name>
</gene>
<dbReference type="AlphaFoldDB" id="A0A1G6AXC8"/>
<comment type="function">
    <text evidence="2">Catalyzes the condensation of isopentenyl diphosphate (IPP) with allylic pyrophosphates generating different type of terpenoids.</text>
</comment>
<feature type="active site" description="Proton acceptor" evidence="2">
    <location>
        <position position="85"/>
    </location>
</feature>
<feature type="binding site" evidence="2">
    <location>
        <position position="50"/>
    </location>
    <ligand>
        <name>substrate</name>
    </ligand>
</feature>
<keyword evidence="1 2" id="KW-0808">Transferase</keyword>
<evidence type="ECO:0000313" key="5">
    <source>
        <dbReference type="Proteomes" id="UP000199071"/>
    </source>
</evidence>
<dbReference type="GO" id="GO:0005829">
    <property type="term" value="C:cytosol"/>
    <property type="evidence" value="ECO:0007669"/>
    <property type="project" value="TreeGrafter"/>
</dbReference>
<feature type="active site" evidence="2">
    <location>
        <position position="37"/>
    </location>
</feature>
<dbReference type="Gene3D" id="3.40.1180.10">
    <property type="entry name" value="Decaprenyl diphosphate synthase-like"/>
    <property type="match status" value="1"/>
</dbReference>
<keyword evidence="5" id="KW-1185">Reference proteome</keyword>
<dbReference type="STRING" id="665467.SAMN02982931_00967"/>